<gene>
    <name evidence="1" type="ORF">SAMN05192532_102654</name>
</gene>
<reference evidence="1 2" key="1">
    <citation type="submission" date="2016-10" db="EMBL/GenBank/DDBJ databases">
        <authorList>
            <person name="de Groot N.N."/>
        </authorList>
    </citation>
    <scope>NUCLEOTIDE SEQUENCE [LARGE SCALE GENOMIC DNA]</scope>
    <source>
        <strain evidence="1 2">DSM 23995</strain>
    </source>
</reference>
<evidence type="ECO:0000313" key="1">
    <source>
        <dbReference type="EMBL" id="SFE62523.1"/>
    </source>
</evidence>
<evidence type="ECO:0000313" key="2">
    <source>
        <dbReference type="Proteomes" id="UP000199516"/>
    </source>
</evidence>
<dbReference type="AlphaFoldDB" id="A0A1I2C426"/>
<protein>
    <submittedName>
        <fullName evidence="1">YolD-like protein</fullName>
    </submittedName>
</protein>
<dbReference type="Pfam" id="PF08863">
    <property type="entry name" value="YolD"/>
    <property type="match status" value="1"/>
</dbReference>
<proteinExistence type="predicted"/>
<dbReference type="EMBL" id="FONT01000002">
    <property type="protein sequence ID" value="SFE62523.1"/>
    <property type="molecule type" value="Genomic_DNA"/>
</dbReference>
<dbReference type="Proteomes" id="UP000199516">
    <property type="component" value="Unassembled WGS sequence"/>
</dbReference>
<name>A0A1I2C426_9BACI</name>
<dbReference type="PANTHER" id="PTHR40051">
    <property type="entry name" value="IG HYPOTHETICAL 15966"/>
    <property type="match status" value="1"/>
</dbReference>
<sequence>MRGNKLTPGSNVRWESSRMILPEHREQWLHYQEQQTKEKKPELDPQRWEELEWLLGEAMRDNATLSFTYWKDGFFSSFTGTCHYINHEQRQFHLITDQGVVYLQFADLADIEVVSF</sequence>
<dbReference type="RefSeq" id="WP_091659522.1">
    <property type="nucleotide sequence ID" value="NZ_FONT01000002.1"/>
</dbReference>
<keyword evidence="2" id="KW-1185">Reference proteome</keyword>
<accession>A0A1I2C426</accession>
<dbReference type="PANTHER" id="PTHR40051:SF1">
    <property type="entry name" value="YOLD-LIKE FAMILY PROTEIN"/>
    <property type="match status" value="1"/>
</dbReference>
<dbReference type="OrthoDB" id="1644322at2"/>
<organism evidence="1 2">
    <name type="scientific">Alteribacillus iranensis</name>
    <dbReference type="NCBI Taxonomy" id="930128"/>
    <lineage>
        <taxon>Bacteria</taxon>
        <taxon>Bacillati</taxon>
        <taxon>Bacillota</taxon>
        <taxon>Bacilli</taxon>
        <taxon>Bacillales</taxon>
        <taxon>Bacillaceae</taxon>
        <taxon>Alteribacillus</taxon>
    </lineage>
</organism>
<dbReference type="InterPro" id="IPR014962">
    <property type="entry name" value="YolD"/>
</dbReference>